<organism evidence="1 2">
    <name type="scientific">Kozakia baliensis</name>
    <dbReference type="NCBI Taxonomy" id="153496"/>
    <lineage>
        <taxon>Bacteria</taxon>
        <taxon>Pseudomonadati</taxon>
        <taxon>Pseudomonadota</taxon>
        <taxon>Alphaproteobacteria</taxon>
        <taxon>Acetobacterales</taxon>
        <taxon>Acetobacteraceae</taxon>
        <taxon>Kozakia</taxon>
    </lineage>
</organism>
<name>A0A1D8UR13_9PROT</name>
<dbReference type="eggNOG" id="COG1585">
    <property type="taxonomic scope" value="Bacteria"/>
</dbReference>
<accession>A0A1D8UR13</accession>
<dbReference type="Proteomes" id="UP000179145">
    <property type="component" value="Chromosome"/>
</dbReference>
<proteinExistence type="predicted"/>
<dbReference type="RefSeq" id="WP_070401902.1">
    <property type="nucleotide sequence ID" value="NZ_BJVW01000015.1"/>
</dbReference>
<keyword evidence="2" id="KW-1185">Reference proteome</keyword>
<dbReference type="AlphaFoldDB" id="A0A1D8UR13"/>
<reference evidence="1 2" key="1">
    <citation type="journal article" date="2016" name="Microb. Cell Fact.">
        <title>Dissection of exopolysaccharide biosynthesis in Kozakia baliensis.</title>
        <authorList>
            <person name="Brandt J.U."/>
            <person name="Jakob F."/>
            <person name="Behr J."/>
            <person name="Geissler A.J."/>
            <person name="Vogel R.F."/>
        </authorList>
    </citation>
    <scope>NUCLEOTIDE SEQUENCE [LARGE SCALE GENOMIC DNA]</scope>
    <source>
        <strain evidence="1 2">DSM 14400</strain>
    </source>
</reference>
<dbReference type="STRING" id="153496.A0U89_01810"/>
<dbReference type="KEGG" id="kba:A0U89_01810"/>
<evidence type="ECO:0000313" key="2">
    <source>
        <dbReference type="Proteomes" id="UP000179145"/>
    </source>
</evidence>
<gene>
    <name evidence="1" type="ORF">A0U89_01810</name>
</gene>
<dbReference type="OrthoDB" id="5654021at2"/>
<evidence type="ECO:0000313" key="1">
    <source>
        <dbReference type="EMBL" id="AOX16074.1"/>
    </source>
</evidence>
<dbReference type="EMBL" id="CP014674">
    <property type="protein sequence ID" value="AOX16074.1"/>
    <property type="molecule type" value="Genomic_DNA"/>
</dbReference>
<protein>
    <submittedName>
        <fullName evidence="1">Uncharacterized protein</fullName>
    </submittedName>
</protein>
<sequence>MQWAFFILALFAILAELNTGTFYLAGVALAALLTAFIAIWWSHDLWLVVIFAMLCGLLTLVVRLYRPTLRSVKDPTDFDIGQPVTVLTVHPEDNREVTVMYRGATWQAVIQDGSLLPPQSAAVIVGRSDNILHLARQTTPIVQKA</sequence>